<sequence length="157" mass="16763">MLRNWYARHVPRKAKPLEPLDFAVIEILGRNAQSVGMSQRGLASAADMTLNRVGILLRAAGPGPTIGEIGRLAAALGLTASAVVREAEEAVAGGEVAVVDPSPQTLASVHRLPAAEPSIPLDLAARTVHHRPERDAMHQWDDVGEESQINDDEGEEQ</sequence>
<reference evidence="2 3" key="1">
    <citation type="submission" date="2013-12" db="EMBL/GenBank/DDBJ databases">
        <title>A Varibaculum cambriense genome reconstructed from a premature infant gut community with otherwise low bacterial novelty that shifts toward anaerobic metabolism during the third week of life.</title>
        <authorList>
            <person name="Brown C.T."/>
            <person name="Sharon I."/>
            <person name="Thomas B.C."/>
            <person name="Castelle C.J."/>
            <person name="Morowitz M.J."/>
            <person name="Banfield J.F."/>
        </authorList>
    </citation>
    <scope>NUCLEOTIDE SEQUENCE [LARGE SCALE GENOMIC DNA]</scope>
    <source>
        <strain evidence="3">DORA_12</strain>
    </source>
</reference>
<evidence type="ECO:0000256" key="1">
    <source>
        <dbReference type="SAM" id="MobiDB-lite"/>
    </source>
</evidence>
<dbReference type="SUPFAM" id="SSF47413">
    <property type="entry name" value="lambda repressor-like DNA-binding domains"/>
    <property type="match status" value="1"/>
</dbReference>
<evidence type="ECO:0000313" key="3">
    <source>
        <dbReference type="Proteomes" id="UP000018852"/>
    </source>
</evidence>
<dbReference type="EMBL" id="AZLV01000176">
    <property type="protein sequence ID" value="ETJ06960.1"/>
    <property type="molecule type" value="Genomic_DNA"/>
</dbReference>
<comment type="caution">
    <text evidence="2">The sequence shown here is derived from an EMBL/GenBank/DDBJ whole genome shotgun (WGS) entry which is preliminary data.</text>
</comment>
<protein>
    <submittedName>
        <fullName evidence="2">Uncharacterized protein</fullName>
    </submittedName>
</protein>
<dbReference type="Proteomes" id="UP000018852">
    <property type="component" value="Unassembled WGS sequence"/>
</dbReference>
<feature type="compositionally biased region" description="Acidic residues" evidence="1">
    <location>
        <begin position="142"/>
        <end position="157"/>
    </location>
</feature>
<accession>W1VQ62</accession>
<feature type="region of interest" description="Disordered" evidence="1">
    <location>
        <begin position="133"/>
        <end position="157"/>
    </location>
</feature>
<gene>
    <name evidence="2" type="ORF">Q605_AUC00176G0003</name>
</gene>
<dbReference type="PATRIC" id="fig|1403939.3.peg.165"/>
<dbReference type="GO" id="GO:0003677">
    <property type="term" value="F:DNA binding"/>
    <property type="evidence" value="ECO:0007669"/>
    <property type="project" value="InterPro"/>
</dbReference>
<evidence type="ECO:0000313" key="2">
    <source>
        <dbReference type="EMBL" id="ETJ06960.1"/>
    </source>
</evidence>
<dbReference type="InterPro" id="IPR010982">
    <property type="entry name" value="Lambda_DNA-bd_dom_sf"/>
</dbReference>
<name>W1VQ62_9ACTO</name>
<dbReference type="AlphaFoldDB" id="W1VQ62"/>
<organism evidence="2 3">
    <name type="scientific">Actinomyces urogenitalis DORA_12</name>
    <dbReference type="NCBI Taxonomy" id="1403939"/>
    <lineage>
        <taxon>Bacteria</taxon>
        <taxon>Bacillati</taxon>
        <taxon>Actinomycetota</taxon>
        <taxon>Actinomycetes</taxon>
        <taxon>Actinomycetales</taxon>
        <taxon>Actinomycetaceae</taxon>
        <taxon>Actinomyces</taxon>
    </lineage>
</organism>
<proteinExistence type="predicted"/>